<dbReference type="InterPro" id="IPR036440">
    <property type="entry name" value="Peptidase_C15-like_sf"/>
</dbReference>
<dbReference type="HAMAP" id="MF_00417">
    <property type="entry name" value="Pyrrolid_peptidase"/>
    <property type="match status" value="1"/>
</dbReference>
<comment type="subunit">
    <text evidence="9">Homotetramer.</text>
</comment>
<organism evidence="12 13">
    <name type="scientific">Luteimonas salinilitoris</name>
    <dbReference type="NCBI Taxonomy" id="3237697"/>
    <lineage>
        <taxon>Bacteria</taxon>
        <taxon>Pseudomonadati</taxon>
        <taxon>Pseudomonadota</taxon>
        <taxon>Gammaproteobacteria</taxon>
        <taxon>Lysobacterales</taxon>
        <taxon>Lysobacteraceae</taxon>
        <taxon>Luteimonas</taxon>
    </lineage>
</organism>
<evidence type="ECO:0000256" key="9">
    <source>
        <dbReference type="HAMAP-Rule" id="MF_00417"/>
    </source>
</evidence>
<comment type="catalytic activity">
    <reaction evidence="1 9 10">
        <text>Release of an N-terminal pyroglutamyl group from a polypeptide, the second amino acid generally not being Pro.</text>
        <dbReference type="EC" id="3.4.19.3"/>
    </reaction>
</comment>
<dbReference type="PIRSF" id="PIRSF015592">
    <property type="entry name" value="Prld-crbxl_pptds"/>
    <property type="match status" value="1"/>
</dbReference>
<keyword evidence="6 9" id="KW-0645">Protease</keyword>
<dbReference type="Gene3D" id="3.40.630.20">
    <property type="entry name" value="Peptidase C15, pyroglutamyl peptidase I-like"/>
    <property type="match status" value="1"/>
</dbReference>
<feature type="active site" evidence="9 11">
    <location>
        <position position="152"/>
    </location>
</feature>
<evidence type="ECO:0000256" key="3">
    <source>
        <dbReference type="ARBA" id="ARBA00004496"/>
    </source>
</evidence>
<evidence type="ECO:0000256" key="2">
    <source>
        <dbReference type="ARBA" id="ARBA00002280"/>
    </source>
</evidence>
<dbReference type="PROSITE" id="PS01333">
    <property type="entry name" value="PYRASE_GLU"/>
    <property type="match status" value="1"/>
</dbReference>
<dbReference type="PANTHER" id="PTHR23402:SF1">
    <property type="entry name" value="PYROGLUTAMYL-PEPTIDASE I"/>
    <property type="match status" value="1"/>
</dbReference>
<keyword evidence="13" id="KW-1185">Reference proteome</keyword>
<evidence type="ECO:0000256" key="10">
    <source>
        <dbReference type="PROSITE-ProRule" id="PRU10076"/>
    </source>
</evidence>
<dbReference type="NCBIfam" id="TIGR00504">
    <property type="entry name" value="pyro_pdase"/>
    <property type="match status" value="1"/>
</dbReference>
<evidence type="ECO:0000256" key="1">
    <source>
        <dbReference type="ARBA" id="ARBA00001770"/>
    </source>
</evidence>
<keyword evidence="5 9" id="KW-0963">Cytoplasm</keyword>
<evidence type="ECO:0000256" key="8">
    <source>
        <dbReference type="ARBA" id="ARBA00022807"/>
    </source>
</evidence>
<dbReference type="PANTHER" id="PTHR23402">
    <property type="entry name" value="PROTEASE FAMILY C15 PYROGLUTAMYL-PEPTIDASE I-RELATED"/>
    <property type="match status" value="1"/>
</dbReference>
<comment type="subcellular location">
    <subcellularLocation>
        <location evidence="3 9">Cytoplasm</location>
    </subcellularLocation>
</comment>
<sequence length="222" mass="23427">MTSKPARRATPTVLLTGFAPFGDESDNPSWQAASALDDTRIAGHRVIARELPVEFGTSLRVLRAAIRETAPALVLCVGQAGGRTRLSLERVAINVDDARIADNAGRQPIDAPVVAGGPAAYFGTLPIKAMLAALLRAGIPAEISQTAGTYVCNHVFYGLMHALRRRRVRGGFVHIPYSPRQAAAHPGAASLGLDTVAEGLRIALRTALVTQVDDRLAAGAEH</sequence>
<dbReference type="InterPro" id="IPR029762">
    <property type="entry name" value="PGP-I_bact-type"/>
</dbReference>
<dbReference type="GO" id="GO:0016920">
    <property type="term" value="F:pyroglutamyl-peptidase activity"/>
    <property type="evidence" value="ECO:0007669"/>
    <property type="project" value="UniProtKB-EC"/>
</dbReference>
<reference evidence="12 13" key="1">
    <citation type="submission" date="2024-07" db="EMBL/GenBank/DDBJ databases">
        <title>Luteimonas salilacus sp. nov., isolated from the shore soil of Salt Lake in Tibet of China.</title>
        <authorList>
            <person name="Zhang X."/>
            <person name="Li A."/>
        </authorList>
    </citation>
    <scope>NUCLEOTIDE SEQUENCE [LARGE SCALE GENOMIC DNA]</scope>
    <source>
        <strain evidence="12 13">B3-2-R+30</strain>
    </source>
</reference>
<dbReference type="EC" id="3.4.19.3" evidence="9"/>
<feature type="active site" evidence="9">
    <location>
        <position position="174"/>
    </location>
</feature>
<dbReference type="PRINTS" id="PR00706">
    <property type="entry name" value="PYROGLUPTASE"/>
</dbReference>
<dbReference type="InterPro" id="IPR033694">
    <property type="entry name" value="PGPEP1_Cys_AS"/>
</dbReference>
<protein>
    <recommendedName>
        <fullName evidence="9">Pyrrolidone-carboxylate peptidase</fullName>
        <ecNumber evidence="9">3.4.19.3</ecNumber>
    </recommendedName>
    <alternativeName>
        <fullName evidence="9">5-oxoprolyl-peptidase</fullName>
    </alternativeName>
    <alternativeName>
        <fullName evidence="9">Pyroglutamyl-peptidase I</fullName>
        <shortName evidence="9">PGP-I</shortName>
        <shortName evidence="9">Pyrase</shortName>
    </alternativeName>
</protein>
<comment type="similarity">
    <text evidence="4 9">Belongs to the peptidase C15 family.</text>
</comment>
<dbReference type="EMBL" id="JBFWIC010000001">
    <property type="protein sequence ID" value="MEZ0473018.1"/>
    <property type="molecule type" value="Genomic_DNA"/>
</dbReference>
<dbReference type="InterPro" id="IPR016125">
    <property type="entry name" value="Peptidase_C15-like"/>
</dbReference>
<gene>
    <name evidence="9 12" type="primary">pcp</name>
    <name evidence="12" type="ORF">AB6713_00050</name>
</gene>
<dbReference type="NCBIfam" id="NF009676">
    <property type="entry name" value="PRK13197.1"/>
    <property type="match status" value="1"/>
</dbReference>
<evidence type="ECO:0000256" key="6">
    <source>
        <dbReference type="ARBA" id="ARBA00022670"/>
    </source>
</evidence>
<evidence type="ECO:0000313" key="12">
    <source>
        <dbReference type="EMBL" id="MEZ0473018.1"/>
    </source>
</evidence>
<evidence type="ECO:0000256" key="5">
    <source>
        <dbReference type="ARBA" id="ARBA00022490"/>
    </source>
</evidence>
<dbReference type="InterPro" id="IPR000816">
    <property type="entry name" value="Peptidase_C15"/>
</dbReference>
<keyword evidence="8 9" id="KW-0788">Thiol protease</keyword>
<accession>A0ABV4HKD8</accession>
<evidence type="ECO:0000256" key="7">
    <source>
        <dbReference type="ARBA" id="ARBA00022801"/>
    </source>
</evidence>
<feature type="active site" evidence="9 10">
    <location>
        <position position="89"/>
    </location>
</feature>
<dbReference type="SUPFAM" id="SSF53182">
    <property type="entry name" value="Pyrrolidone carboxyl peptidase (pyroglutamate aminopeptidase)"/>
    <property type="match status" value="1"/>
</dbReference>
<dbReference type="RefSeq" id="WP_370563135.1">
    <property type="nucleotide sequence ID" value="NZ_JBFWIB010000003.1"/>
</dbReference>
<evidence type="ECO:0000256" key="11">
    <source>
        <dbReference type="PROSITE-ProRule" id="PRU10077"/>
    </source>
</evidence>
<dbReference type="Proteomes" id="UP001566331">
    <property type="component" value="Unassembled WGS sequence"/>
</dbReference>
<dbReference type="Pfam" id="PF01470">
    <property type="entry name" value="Peptidase_C15"/>
    <property type="match status" value="1"/>
</dbReference>
<comment type="caution">
    <text evidence="12">The sequence shown here is derived from an EMBL/GenBank/DDBJ whole genome shotgun (WGS) entry which is preliminary data.</text>
</comment>
<dbReference type="InterPro" id="IPR033693">
    <property type="entry name" value="PGPEP1_Glu_AS"/>
</dbReference>
<dbReference type="CDD" id="cd00501">
    <property type="entry name" value="Peptidase_C15"/>
    <property type="match status" value="1"/>
</dbReference>
<keyword evidence="7 9" id="KW-0378">Hydrolase</keyword>
<evidence type="ECO:0000313" key="13">
    <source>
        <dbReference type="Proteomes" id="UP001566331"/>
    </source>
</evidence>
<name>A0ABV4HKD8_9GAMM</name>
<proteinExistence type="inferred from homology"/>
<evidence type="ECO:0000256" key="4">
    <source>
        <dbReference type="ARBA" id="ARBA00006641"/>
    </source>
</evidence>
<comment type="function">
    <text evidence="2 9">Removes 5-oxoproline from various penultimate amino acid residues except L-proline.</text>
</comment>
<dbReference type="PROSITE" id="PS01334">
    <property type="entry name" value="PYRASE_CYS"/>
    <property type="match status" value="1"/>
</dbReference>